<protein>
    <submittedName>
        <fullName evidence="15">Uncharacterized protein</fullName>
    </submittedName>
</protein>
<evidence type="ECO:0000256" key="12">
    <source>
        <dbReference type="RuleBase" id="RU000679"/>
    </source>
</evidence>
<comment type="caution">
    <text evidence="15">The sequence shown here is derived from an EMBL/GenBank/DDBJ whole genome shotgun (WGS) entry which is preliminary data.</text>
</comment>
<feature type="region of interest" description="Disordered" evidence="13">
    <location>
        <begin position="322"/>
        <end position="356"/>
    </location>
</feature>
<keyword evidence="11 12" id="KW-0407">Ion channel</keyword>
<evidence type="ECO:0000256" key="2">
    <source>
        <dbReference type="ARBA" id="ARBA00007193"/>
    </source>
</evidence>
<evidence type="ECO:0000256" key="8">
    <source>
        <dbReference type="ARBA" id="ARBA00023065"/>
    </source>
</evidence>
<comment type="similarity">
    <text evidence="2 12">Belongs to the amiloride-sensitive sodium channel (TC 1.A.6) family.</text>
</comment>
<evidence type="ECO:0000256" key="14">
    <source>
        <dbReference type="SAM" id="Phobius"/>
    </source>
</evidence>
<sequence length="409" mass="47152">MNKVLKSKAEAYIKQARNVELSNVSALSALKNLYFLDHICTTPKPFSKFFKYSSKVGSVDQSLLDLTKEVEDALDGSVEKFLRQSSQLCSDMIKLCVWKGEIRNCCTFNMVPGTLLHRFTNDTRDDKKTVEAWAAWDQEEDWGFTHASSEQFKYPRRQLKAGKASGLSILLDPALDEYFCEQAYRYGVKNICSGCLPVCTEIEYQMDTSLSHIQSQQNIWIDDSNVSASWSDRNVSIVHIFFGQESTYARVRKELYGQTDLIGFSGLSLMEVIYFLTLRFWCRRRRKRHIVTEIASKFTGLWKKAREKRLGRLGARAKDVDYDKEKNERTTSKSIRKNEGFMNKAENGKRHQRELESNPNFATSPYFIIAQELKHIGSNLKRKDNSMQPPKYHNVFGDVAVFVPERNAI</sequence>
<feature type="transmembrane region" description="Helical" evidence="14">
    <location>
        <begin position="261"/>
        <end position="281"/>
    </location>
</feature>
<name>A0ABP1QPU6_9HEXA</name>
<proteinExistence type="inferred from homology"/>
<dbReference type="PANTHER" id="PTHR11690">
    <property type="entry name" value="AMILORIDE-SENSITIVE SODIUM CHANNEL-RELATED"/>
    <property type="match status" value="1"/>
</dbReference>
<evidence type="ECO:0000256" key="11">
    <source>
        <dbReference type="ARBA" id="ARBA00023303"/>
    </source>
</evidence>
<evidence type="ECO:0000256" key="9">
    <source>
        <dbReference type="ARBA" id="ARBA00023136"/>
    </source>
</evidence>
<keyword evidence="10 12" id="KW-0739">Sodium transport</keyword>
<reference evidence="15 16" key="1">
    <citation type="submission" date="2024-08" db="EMBL/GenBank/DDBJ databases">
        <authorList>
            <person name="Cucini C."/>
            <person name="Frati F."/>
        </authorList>
    </citation>
    <scope>NUCLEOTIDE SEQUENCE [LARGE SCALE GENOMIC DNA]</scope>
</reference>
<feature type="compositionally biased region" description="Basic and acidic residues" evidence="13">
    <location>
        <begin position="346"/>
        <end position="356"/>
    </location>
</feature>
<dbReference type="InterPro" id="IPR001873">
    <property type="entry name" value="ENaC"/>
</dbReference>
<keyword evidence="16" id="KW-1185">Reference proteome</keyword>
<keyword evidence="6 14" id="KW-1133">Transmembrane helix</keyword>
<accession>A0ABP1QPU6</accession>
<evidence type="ECO:0000256" key="6">
    <source>
        <dbReference type="ARBA" id="ARBA00022989"/>
    </source>
</evidence>
<comment type="subcellular location">
    <subcellularLocation>
        <location evidence="1">Membrane</location>
        <topology evidence="1">Multi-pass membrane protein</topology>
    </subcellularLocation>
</comment>
<dbReference type="PANTHER" id="PTHR11690:SF288">
    <property type="entry name" value="AMILORIDE-SENSITIVE NA+ CHANNEL-RELATED"/>
    <property type="match status" value="1"/>
</dbReference>
<evidence type="ECO:0000313" key="15">
    <source>
        <dbReference type="EMBL" id="CAL8109935.1"/>
    </source>
</evidence>
<keyword evidence="5 12" id="KW-0812">Transmembrane</keyword>
<keyword evidence="8 12" id="KW-0406">Ion transport</keyword>
<dbReference type="Pfam" id="PF00858">
    <property type="entry name" value="ASC"/>
    <property type="match status" value="2"/>
</dbReference>
<dbReference type="Proteomes" id="UP001642540">
    <property type="component" value="Unassembled WGS sequence"/>
</dbReference>
<feature type="compositionally biased region" description="Basic and acidic residues" evidence="13">
    <location>
        <begin position="322"/>
        <end position="339"/>
    </location>
</feature>
<evidence type="ECO:0000256" key="13">
    <source>
        <dbReference type="SAM" id="MobiDB-lite"/>
    </source>
</evidence>
<evidence type="ECO:0000256" key="5">
    <source>
        <dbReference type="ARBA" id="ARBA00022692"/>
    </source>
</evidence>
<evidence type="ECO:0000256" key="10">
    <source>
        <dbReference type="ARBA" id="ARBA00023201"/>
    </source>
</evidence>
<evidence type="ECO:0000256" key="1">
    <source>
        <dbReference type="ARBA" id="ARBA00004141"/>
    </source>
</evidence>
<evidence type="ECO:0000256" key="4">
    <source>
        <dbReference type="ARBA" id="ARBA00022461"/>
    </source>
</evidence>
<keyword evidence="3 12" id="KW-0813">Transport</keyword>
<dbReference type="EMBL" id="CAXLJM020000043">
    <property type="protein sequence ID" value="CAL8109935.1"/>
    <property type="molecule type" value="Genomic_DNA"/>
</dbReference>
<evidence type="ECO:0000256" key="3">
    <source>
        <dbReference type="ARBA" id="ARBA00022448"/>
    </source>
</evidence>
<evidence type="ECO:0000256" key="7">
    <source>
        <dbReference type="ARBA" id="ARBA00023053"/>
    </source>
</evidence>
<keyword evidence="4 12" id="KW-0894">Sodium channel</keyword>
<keyword evidence="7" id="KW-0915">Sodium</keyword>
<gene>
    <name evidence="15" type="ORF">ODALV1_LOCUS13826</name>
</gene>
<organism evidence="15 16">
    <name type="scientific">Orchesella dallaii</name>
    <dbReference type="NCBI Taxonomy" id="48710"/>
    <lineage>
        <taxon>Eukaryota</taxon>
        <taxon>Metazoa</taxon>
        <taxon>Ecdysozoa</taxon>
        <taxon>Arthropoda</taxon>
        <taxon>Hexapoda</taxon>
        <taxon>Collembola</taxon>
        <taxon>Entomobryomorpha</taxon>
        <taxon>Entomobryoidea</taxon>
        <taxon>Orchesellidae</taxon>
        <taxon>Orchesellinae</taxon>
        <taxon>Orchesella</taxon>
    </lineage>
</organism>
<evidence type="ECO:0000313" key="16">
    <source>
        <dbReference type="Proteomes" id="UP001642540"/>
    </source>
</evidence>
<keyword evidence="9 14" id="KW-0472">Membrane</keyword>